<dbReference type="GO" id="GO:0003830">
    <property type="term" value="F:beta-1,4-mannosylglycoprotein 4-beta-N-acetylglucosaminyltransferase activity"/>
    <property type="evidence" value="ECO:0007669"/>
    <property type="project" value="InterPro"/>
</dbReference>
<dbReference type="AlphaFoldDB" id="A0A1Y1UPH5"/>
<organism evidence="2 3">
    <name type="scientific">Kockovaella imperatae</name>
    <dbReference type="NCBI Taxonomy" id="4999"/>
    <lineage>
        <taxon>Eukaryota</taxon>
        <taxon>Fungi</taxon>
        <taxon>Dikarya</taxon>
        <taxon>Basidiomycota</taxon>
        <taxon>Agaricomycotina</taxon>
        <taxon>Tremellomycetes</taxon>
        <taxon>Tremellales</taxon>
        <taxon>Cuniculitremaceae</taxon>
        <taxon>Kockovaella</taxon>
    </lineage>
</organism>
<accession>A0A1Y1UPH5</accession>
<dbReference type="Proteomes" id="UP000193218">
    <property type="component" value="Unassembled WGS sequence"/>
</dbReference>
<dbReference type="PANTHER" id="PTHR12224">
    <property type="entry name" value="BETA-1,4-MANNOSYL-GLYCOPROTEIN BETA-1,4-N-ACETYLGLUCOSAMINYL-TRANSFERASE"/>
    <property type="match status" value="1"/>
</dbReference>
<dbReference type="STRING" id="4999.A0A1Y1UPH5"/>
<keyword evidence="3" id="KW-1185">Reference proteome</keyword>
<reference evidence="2 3" key="1">
    <citation type="submission" date="2017-03" db="EMBL/GenBank/DDBJ databases">
        <title>Widespread Adenine N6-methylation of Active Genes in Fungi.</title>
        <authorList>
            <consortium name="DOE Joint Genome Institute"/>
            <person name="Mondo S.J."/>
            <person name="Dannebaum R.O."/>
            <person name="Kuo R.C."/>
            <person name="Louie K.B."/>
            <person name="Bewick A.J."/>
            <person name="Labutti K."/>
            <person name="Haridas S."/>
            <person name="Kuo A."/>
            <person name="Salamov A."/>
            <person name="Ahrendt S.R."/>
            <person name="Lau R."/>
            <person name="Bowen B.P."/>
            <person name="Lipzen A."/>
            <person name="Sullivan W."/>
            <person name="Andreopoulos W.B."/>
            <person name="Clum A."/>
            <person name="Lindquist E."/>
            <person name="Daum C."/>
            <person name="Northen T.R."/>
            <person name="Ramamoorthy G."/>
            <person name="Schmitz R.J."/>
            <person name="Gryganskyi A."/>
            <person name="Culley D."/>
            <person name="Magnuson J."/>
            <person name="James T.Y."/>
            <person name="O'Malley M.A."/>
            <person name="Stajich J.E."/>
            <person name="Spatafora J.W."/>
            <person name="Visel A."/>
            <person name="Grigoriev I.V."/>
        </authorList>
    </citation>
    <scope>NUCLEOTIDE SEQUENCE [LARGE SCALE GENOMIC DNA]</scope>
    <source>
        <strain evidence="2 3">NRRL Y-17943</strain>
    </source>
</reference>
<protein>
    <submittedName>
        <fullName evidence="2">Glycosyl transferase</fullName>
    </submittedName>
</protein>
<dbReference type="EMBL" id="NBSH01000003">
    <property type="protein sequence ID" value="ORX39366.1"/>
    <property type="molecule type" value="Genomic_DNA"/>
</dbReference>
<gene>
    <name evidence="2" type="ORF">BD324DRAFT_619410</name>
</gene>
<dbReference type="GeneID" id="33556978"/>
<keyword evidence="2" id="KW-0808">Transferase</keyword>
<proteinExistence type="predicted"/>
<dbReference type="RefSeq" id="XP_021873229.1">
    <property type="nucleotide sequence ID" value="XM_022015170.1"/>
</dbReference>
<evidence type="ECO:0000256" key="1">
    <source>
        <dbReference type="SAM" id="Phobius"/>
    </source>
</evidence>
<name>A0A1Y1UPH5_9TREE</name>
<dbReference type="InterPro" id="IPR006813">
    <property type="entry name" value="Glyco_trans_17"/>
</dbReference>
<dbReference type="OrthoDB" id="6474464at2759"/>
<evidence type="ECO:0000313" key="3">
    <source>
        <dbReference type="Proteomes" id="UP000193218"/>
    </source>
</evidence>
<dbReference type="Pfam" id="PF04724">
    <property type="entry name" value="Glyco_transf_17"/>
    <property type="match status" value="1"/>
</dbReference>
<evidence type="ECO:0000313" key="2">
    <source>
        <dbReference type="EMBL" id="ORX39366.1"/>
    </source>
</evidence>
<sequence length="405" mass="46421">MSYRLLERDEAPDPLLPTSSTPTRTTKTLPKWARLLPRGRSRSRWIILALTALFVLAVLNHRALGTWRRDFVYLIRPLWDTPEPPFHIIPHYASPTADDTTGWCALHGWTPRPTDPRTGHGQVKIVDAVLLSSELDMLEIRMREYLPYVTTFVIVEADRTFSGEPKPLYFDQNRFNTIIKGCPGTTIEYHVIRDLQPDQPVGSFDNEIKMRRAVSEVLASLDLPAGSLVIQSDVDEIISWQTLDLLTTCQGFPQTLHLNVKNYRYDFAHPIPDEGYWRPHVYTTQTDHEGVGYYHGRGSNELLAGAGWHCSFCFATLDEMRAKMRGYSHNDRLRDPSLLDTLRSRVCDGRDPFNMWPEAFTFKDIFAQSGRLAKSLVYTDTPSAVQEFPERFAYLLDKGCERPES</sequence>
<keyword evidence="1" id="KW-0812">Transmembrane</keyword>
<dbReference type="InParanoid" id="A0A1Y1UPH5"/>
<comment type="caution">
    <text evidence="2">The sequence shown here is derived from an EMBL/GenBank/DDBJ whole genome shotgun (WGS) entry which is preliminary data.</text>
</comment>
<keyword evidence="1" id="KW-1133">Transmembrane helix</keyword>
<dbReference type="PANTHER" id="PTHR12224:SF0">
    <property type="entry name" value="BETA-1,4-MANNOSYL-GLYCOPROTEIN 4-BETA-N-ACETYLGLUCOSAMINYLTRANSFERASE"/>
    <property type="match status" value="1"/>
</dbReference>
<dbReference type="GO" id="GO:0006044">
    <property type="term" value="P:N-acetylglucosamine metabolic process"/>
    <property type="evidence" value="ECO:0007669"/>
    <property type="project" value="TreeGrafter"/>
</dbReference>
<keyword evidence="1" id="KW-0472">Membrane</keyword>
<dbReference type="GO" id="GO:0016020">
    <property type="term" value="C:membrane"/>
    <property type="evidence" value="ECO:0007669"/>
    <property type="project" value="InterPro"/>
</dbReference>
<feature type="transmembrane region" description="Helical" evidence="1">
    <location>
        <begin position="45"/>
        <end position="64"/>
    </location>
</feature>